<dbReference type="RefSeq" id="WP_184947276.1">
    <property type="nucleotide sequence ID" value="NZ_JACHJV010000004.1"/>
</dbReference>
<proteinExistence type="predicted"/>
<evidence type="ECO:0000256" key="1">
    <source>
        <dbReference type="SAM" id="MobiDB-lite"/>
    </source>
</evidence>
<accession>A0A7W7RBX4</accession>
<feature type="region of interest" description="Disordered" evidence="1">
    <location>
        <begin position="126"/>
        <end position="146"/>
    </location>
</feature>
<organism evidence="2 3">
    <name type="scientific">Kitasatospora kifunensis</name>
    <name type="common">Streptomyces kifunensis</name>
    <dbReference type="NCBI Taxonomy" id="58351"/>
    <lineage>
        <taxon>Bacteria</taxon>
        <taxon>Bacillati</taxon>
        <taxon>Actinomycetota</taxon>
        <taxon>Actinomycetes</taxon>
        <taxon>Kitasatosporales</taxon>
        <taxon>Streptomycetaceae</taxon>
        <taxon>Kitasatospora</taxon>
    </lineage>
</organism>
<gene>
    <name evidence="2" type="ORF">FHR34_008251</name>
</gene>
<sequence>MTASAPPEDETPITVTVTVAGHDAAVIRSLARTLKRQPEELAVEHAAGVLPLPEEPYGEVEVTRDQIVATRLAVERQEKLLRNTREQLLAQAVSAVMTDPGAWGRNNAVAAWAGFTGAHLSAQLTPEQRETARLARQQRAASKKRG</sequence>
<keyword evidence="3" id="KW-1185">Reference proteome</keyword>
<dbReference type="Proteomes" id="UP000540506">
    <property type="component" value="Unassembled WGS sequence"/>
</dbReference>
<protein>
    <submittedName>
        <fullName evidence="2">Uncharacterized protein</fullName>
    </submittedName>
</protein>
<evidence type="ECO:0000313" key="2">
    <source>
        <dbReference type="EMBL" id="MBB4929152.1"/>
    </source>
</evidence>
<reference evidence="2 3" key="1">
    <citation type="submission" date="2020-08" db="EMBL/GenBank/DDBJ databases">
        <title>Sequencing the genomes of 1000 actinobacteria strains.</title>
        <authorList>
            <person name="Klenk H.-P."/>
        </authorList>
    </citation>
    <scope>NUCLEOTIDE SEQUENCE [LARGE SCALE GENOMIC DNA]</scope>
    <source>
        <strain evidence="2 3">DSM 41654</strain>
    </source>
</reference>
<name>A0A7W7RBX4_KITKI</name>
<evidence type="ECO:0000313" key="3">
    <source>
        <dbReference type="Proteomes" id="UP000540506"/>
    </source>
</evidence>
<dbReference type="EMBL" id="JACHJV010000004">
    <property type="protein sequence ID" value="MBB4929152.1"/>
    <property type="molecule type" value="Genomic_DNA"/>
</dbReference>
<dbReference type="AlphaFoldDB" id="A0A7W7RBX4"/>
<comment type="caution">
    <text evidence="2">The sequence shown here is derived from an EMBL/GenBank/DDBJ whole genome shotgun (WGS) entry which is preliminary data.</text>
</comment>